<dbReference type="Proteomes" id="UP000055024">
    <property type="component" value="Unassembled WGS sequence"/>
</dbReference>
<proteinExistence type="predicted"/>
<name>A0A0V1GG50_9BILA</name>
<dbReference type="AlphaFoldDB" id="A0A0V1GG50"/>
<comment type="caution">
    <text evidence="1">The sequence shown here is derived from an EMBL/GenBank/DDBJ whole genome shotgun (WGS) entry which is preliminary data.</text>
</comment>
<reference evidence="1 2" key="1">
    <citation type="submission" date="2015-01" db="EMBL/GenBank/DDBJ databases">
        <title>Evolution of Trichinella species and genotypes.</title>
        <authorList>
            <person name="Korhonen P.K."/>
            <person name="Edoardo P."/>
            <person name="Giuseppe L.R."/>
            <person name="Gasser R.B."/>
        </authorList>
    </citation>
    <scope>NUCLEOTIDE SEQUENCE [LARGE SCALE GENOMIC DNA]</scope>
    <source>
        <strain evidence="1">ISS1029</strain>
    </source>
</reference>
<keyword evidence="2" id="KW-1185">Reference proteome</keyword>
<gene>
    <name evidence="1" type="ORF">T11_12201</name>
</gene>
<dbReference type="EMBL" id="JYDP01002197">
    <property type="protein sequence ID" value="KRY97240.1"/>
    <property type="molecule type" value="Genomic_DNA"/>
</dbReference>
<accession>A0A0V1GG50</accession>
<evidence type="ECO:0000313" key="2">
    <source>
        <dbReference type="Proteomes" id="UP000055024"/>
    </source>
</evidence>
<protein>
    <submittedName>
        <fullName evidence="1">Uncharacterized protein</fullName>
    </submittedName>
</protein>
<sequence>MKVILIQRENEQLTRVAKVIDIDPKGSMGLSKRSIKA</sequence>
<organism evidence="1 2">
    <name type="scientific">Trichinella zimbabwensis</name>
    <dbReference type="NCBI Taxonomy" id="268475"/>
    <lineage>
        <taxon>Eukaryota</taxon>
        <taxon>Metazoa</taxon>
        <taxon>Ecdysozoa</taxon>
        <taxon>Nematoda</taxon>
        <taxon>Enoplea</taxon>
        <taxon>Dorylaimia</taxon>
        <taxon>Trichinellida</taxon>
        <taxon>Trichinellidae</taxon>
        <taxon>Trichinella</taxon>
    </lineage>
</organism>
<evidence type="ECO:0000313" key="1">
    <source>
        <dbReference type="EMBL" id="KRY97240.1"/>
    </source>
</evidence>